<reference evidence="3" key="1">
    <citation type="submission" date="2022-03" db="EMBL/GenBank/DDBJ databases">
        <authorList>
            <person name="Santos J.D.N."/>
            <person name="Kallscheuer N."/>
            <person name="Jogler C."/>
            <person name="Lage O.M."/>
        </authorList>
    </citation>
    <scope>NUCLEOTIDE SEQUENCE</scope>
    <source>
        <strain evidence="3">M600PL45_2</strain>
    </source>
</reference>
<proteinExistence type="inferred from homology"/>
<dbReference type="PANTHER" id="PTHR35201:SF4">
    <property type="entry name" value="BETA-PINACENE SYNTHASE-RELATED"/>
    <property type="match status" value="1"/>
</dbReference>
<dbReference type="SFLD" id="SFLDG01020">
    <property type="entry name" value="Terpene_Cyclase_Like_2"/>
    <property type="match status" value="1"/>
</dbReference>
<comment type="caution">
    <text evidence="3">The sequence shown here is derived from an EMBL/GenBank/DDBJ whole genome shotgun (WGS) entry which is preliminary data.</text>
</comment>
<dbReference type="SUPFAM" id="SSF48576">
    <property type="entry name" value="Terpenoid synthases"/>
    <property type="match status" value="1"/>
</dbReference>
<keyword evidence="1 2" id="KW-0456">Lyase</keyword>
<comment type="cofactor">
    <cofactor evidence="2">
        <name>Mg(2+)</name>
        <dbReference type="ChEBI" id="CHEBI:18420"/>
    </cofactor>
</comment>
<evidence type="ECO:0000313" key="4">
    <source>
        <dbReference type="Proteomes" id="UP001166784"/>
    </source>
</evidence>
<evidence type="ECO:0000256" key="1">
    <source>
        <dbReference type="ARBA" id="ARBA00023239"/>
    </source>
</evidence>
<keyword evidence="4" id="KW-1185">Reference proteome</keyword>
<sequence>MSTTTTGTLPFYCPIESAIHPEVAEAERRALSWINRFGVCRTPEEERRVAGTRSAEFYARFVPEADLEGLWITAAWVYWGFAFDDARCDEGPLAADPAAFAAMAAQVQQALEVPGPLTIRDPYAASLHDLGERFLAYSGPVQSRRFHHAHRAWLSGVQWQIGNRARKEMPTLDDYLAMRLHSAGGEPTFAMLEIAYGCDVPAAEMDSPAVCALTQMAILVAALDNDRHSFSKEATLRHTDQNVLTVLQAQQACGPEQALHEAVALRDTVMCRFLALRAKVMANGSRDLYRYLNGLGQGIRGNIDWGLRTPRYLNPAEPEAAHARTIERLAWADEPVTGDLDPRSLPSVSWWWQDLSL</sequence>
<organism evidence="3 4">
    <name type="scientific">Streptomyces marispadix</name>
    <dbReference type="NCBI Taxonomy" id="2922868"/>
    <lineage>
        <taxon>Bacteria</taxon>
        <taxon>Bacillati</taxon>
        <taxon>Actinomycetota</taxon>
        <taxon>Actinomycetes</taxon>
        <taxon>Kitasatosporales</taxon>
        <taxon>Streptomycetaceae</taxon>
        <taxon>Streptomyces</taxon>
    </lineage>
</organism>
<evidence type="ECO:0000313" key="3">
    <source>
        <dbReference type="EMBL" id="MCH6163767.1"/>
    </source>
</evidence>
<dbReference type="EMBL" id="JAKWJU010000002">
    <property type="protein sequence ID" value="MCH6163767.1"/>
    <property type="molecule type" value="Genomic_DNA"/>
</dbReference>
<protein>
    <recommendedName>
        <fullName evidence="2">Terpene synthase</fullName>
        <ecNumber evidence="2">4.2.3.-</ecNumber>
    </recommendedName>
</protein>
<accession>A0ABS9T5G9</accession>
<comment type="similarity">
    <text evidence="2">Belongs to the terpene synthase family.</text>
</comment>
<dbReference type="Pfam" id="PF19086">
    <property type="entry name" value="Terpene_syn_C_2"/>
    <property type="match status" value="1"/>
</dbReference>
<name>A0ABS9T5G9_9ACTN</name>
<dbReference type="Proteomes" id="UP001166784">
    <property type="component" value="Unassembled WGS sequence"/>
</dbReference>
<gene>
    <name evidence="3" type="ORF">MMA15_26215</name>
</gene>
<reference evidence="3" key="2">
    <citation type="journal article" date="2023" name="Int. J. Syst. Evol. Microbiol.">
        <title>Streptomyces marispadix sp. nov., isolated from marine beach sediment of the Northern Coast of Portugal.</title>
        <authorList>
            <person name="dos Santos J.D.N."/>
            <person name="Vitorino I.R."/>
            <person name="Kallscheuer N."/>
            <person name="Srivastava A."/>
            <person name="Krautwurst S."/>
            <person name="Marz M."/>
            <person name="Jogler C."/>
            <person name="Lobo Da Cunha A."/>
            <person name="Catita J."/>
            <person name="Goncalves H."/>
            <person name="Gonzalez I."/>
            <person name="Reyes F."/>
            <person name="Lage O.M."/>
        </authorList>
    </citation>
    <scope>NUCLEOTIDE SEQUENCE</scope>
    <source>
        <strain evidence="3">M600PL45_2</strain>
    </source>
</reference>
<keyword evidence="2" id="KW-0479">Metal-binding</keyword>
<dbReference type="InterPro" id="IPR008949">
    <property type="entry name" value="Isoprenoid_synthase_dom_sf"/>
</dbReference>
<dbReference type="PANTHER" id="PTHR35201">
    <property type="entry name" value="TERPENE SYNTHASE"/>
    <property type="match status" value="1"/>
</dbReference>
<dbReference type="SFLD" id="SFLDS00005">
    <property type="entry name" value="Isoprenoid_Synthase_Type_I"/>
    <property type="match status" value="1"/>
</dbReference>
<keyword evidence="2" id="KW-0460">Magnesium</keyword>
<dbReference type="EC" id="4.2.3.-" evidence="2"/>
<dbReference type="InterPro" id="IPR034686">
    <property type="entry name" value="Terpene_cyclase-like_2"/>
</dbReference>
<dbReference type="RefSeq" id="WP_241062633.1">
    <property type="nucleotide sequence ID" value="NZ_JAKWJU010000002.1"/>
</dbReference>
<dbReference type="Gene3D" id="1.10.600.10">
    <property type="entry name" value="Farnesyl Diphosphate Synthase"/>
    <property type="match status" value="1"/>
</dbReference>
<evidence type="ECO:0000256" key="2">
    <source>
        <dbReference type="RuleBase" id="RU366034"/>
    </source>
</evidence>